<dbReference type="Proteomes" id="UP000257109">
    <property type="component" value="Unassembled WGS sequence"/>
</dbReference>
<dbReference type="OrthoDB" id="1403614at2759"/>
<sequence length="122" mass="13956">MPSTTQPNIESITTINRSLLFPCKILCNCEEVVVVLDNDNMVFLHKLFSYVLMSLEIQYAILPHVDEYARKMSNLQSIWKSFAIDPSQNLFPLNACMFFMRSALSSGSKNAHFVHVSYVVVY</sequence>
<evidence type="ECO:0000313" key="1">
    <source>
        <dbReference type="EMBL" id="RDX67522.1"/>
    </source>
</evidence>
<name>A0A371EN93_MUCPR</name>
<organism evidence="1 2">
    <name type="scientific">Mucuna pruriens</name>
    <name type="common">Velvet bean</name>
    <name type="synonym">Dolichos pruriens</name>
    <dbReference type="NCBI Taxonomy" id="157652"/>
    <lineage>
        <taxon>Eukaryota</taxon>
        <taxon>Viridiplantae</taxon>
        <taxon>Streptophyta</taxon>
        <taxon>Embryophyta</taxon>
        <taxon>Tracheophyta</taxon>
        <taxon>Spermatophyta</taxon>
        <taxon>Magnoliopsida</taxon>
        <taxon>eudicotyledons</taxon>
        <taxon>Gunneridae</taxon>
        <taxon>Pentapetalae</taxon>
        <taxon>rosids</taxon>
        <taxon>fabids</taxon>
        <taxon>Fabales</taxon>
        <taxon>Fabaceae</taxon>
        <taxon>Papilionoideae</taxon>
        <taxon>50 kb inversion clade</taxon>
        <taxon>NPAAA clade</taxon>
        <taxon>indigoferoid/millettioid clade</taxon>
        <taxon>Phaseoleae</taxon>
        <taxon>Mucuna</taxon>
    </lineage>
</organism>
<dbReference type="AlphaFoldDB" id="A0A371EN93"/>
<keyword evidence="2" id="KW-1185">Reference proteome</keyword>
<evidence type="ECO:0000313" key="2">
    <source>
        <dbReference type="Proteomes" id="UP000257109"/>
    </source>
</evidence>
<accession>A0A371EN93</accession>
<proteinExistence type="predicted"/>
<dbReference type="EMBL" id="QJKJ01012948">
    <property type="protein sequence ID" value="RDX67522.1"/>
    <property type="molecule type" value="Genomic_DNA"/>
</dbReference>
<protein>
    <submittedName>
        <fullName evidence="1">Uncharacterized protein</fullName>
    </submittedName>
</protein>
<feature type="non-terminal residue" evidence="1">
    <location>
        <position position="1"/>
    </location>
</feature>
<reference evidence="1" key="1">
    <citation type="submission" date="2018-05" db="EMBL/GenBank/DDBJ databases">
        <title>Draft genome of Mucuna pruriens seed.</title>
        <authorList>
            <person name="Nnadi N.E."/>
            <person name="Vos R."/>
            <person name="Hasami M.H."/>
            <person name="Devisetty U.K."/>
            <person name="Aguiy J.C."/>
        </authorList>
    </citation>
    <scope>NUCLEOTIDE SEQUENCE [LARGE SCALE GENOMIC DNA]</scope>
    <source>
        <strain evidence="1">JCA_2017</strain>
    </source>
</reference>
<comment type="caution">
    <text evidence="1">The sequence shown here is derived from an EMBL/GenBank/DDBJ whole genome shotgun (WGS) entry which is preliminary data.</text>
</comment>
<gene>
    <name evidence="1" type="ORF">CR513_53588</name>
</gene>